<dbReference type="PIRSF" id="PIRSF017901">
    <property type="entry name" value="GCL"/>
    <property type="match status" value="1"/>
</dbReference>
<name>A0ABS9XSA0_9ACTN</name>
<comment type="caution">
    <text evidence="8">The sequence shown here is derived from an EMBL/GenBank/DDBJ whole genome shotgun (WGS) entry which is preliminary data.</text>
</comment>
<dbReference type="Pfam" id="PF04107">
    <property type="entry name" value="GCS2"/>
    <property type="match status" value="1"/>
</dbReference>
<evidence type="ECO:0000256" key="1">
    <source>
        <dbReference type="ARBA" id="ARBA00022598"/>
    </source>
</evidence>
<dbReference type="Proteomes" id="UP001165270">
    <property type="component" value="Unassembled WGS sequence"/>
</dbReference>
<evidence type="ECO:0000313" key="8">
    <source>
        <dbReference type="EMBL" id="MCI3244951.1"/>
    </source>
</evidence>
<evidence type="ECO:0000256" key="6">
    <source>
        <dbReference type="PIRNR" id="PIRNR017901"/>
    </source>
</evidence>
<dbReference type="GO" id="GO:0004357">
    <property type="term" value="F:glutamate-cysteine ligase activity"/>
    <property type="evidence" value="ECO:0007669"/>
    <property type="project" value="UniProtKB-EC"/>
</dbReference>
<proteinExistence type="inferred from homology"/>
<keyword evidence="3 5" id="KW-0067">ATP-binding</keyword>
<dbReference type="InterPro" id="IPR006336">
    <property type="entry name" value="GCS2"/>
</dbReference>
<dbReference type="InterPro" id="IPR014746">
    <property type="entry name" value="Gln_synth/guanido_kin_cat_dom"/>
</dbReference>
<reference evidence="8" key="1">
    <citation type="submission" date="2022-03" db="EMBL/GenBank/DDBJ databases">
        <title>Streptomyces 7R015 and 7R016 isolated from Barleria lupulina in Thailand.</title>
        <authorList>
            <person name="Kanchanasin P."/>
            <person name="Phongsopitanun W."/>
            <person name="Tanasupawat S."/>
        </authorList>
    </citation>
    <scope>NUCLEOTIDE SEQUENCE</scope>
    <source>
        <strain evidence="8">7R016</strain>
    </source>
</reference>
<evidence type="ECO:0000313" key="9">
    <source>
        <dbReference type="Proteomes" id="UP001165270"/>
    </source>
</evidence>
<evidence type="ECO:0000256" key="5">
    <source>
        <dbReference type="HAMAP-Rule" id="MF_02034"/>
    </source>
</evidence>
<comment type="similarity">
    <text evidence="5 6">Belongs to the glutamate--cysteine ligase type 2 family. EgtA subfamily.</text>
</comment>
<dbReference type="PANTHER" id="PTHR34378:SF1">
    <property type="entry name" value="GLUTAMATE--CYSTEINE LIGASE, CHLOROPLASTIC"/>
    <property type="match status" value="1"/>
</dbReference>
<keyword evidence="9" id="KW-1185">Reference proteome</keyword>
<sequence>MTELTLEEAEAHVHGGSFKTGPSERIGVETEWLVQDRRNPQLPISLDRLNTALATIEMPGALPWGSRLTREPGGQLELSSPPALSLGACVETMAGDIAVLRTAVEQDDLILVGRGLDPYREPPRLLDHPRYRAMEAFFDREGPWGRDMMRRTASVQINLDSGDDSRGIGGYRSRWELAHRIGPVLVAAFANSPIQDGWPTGWLSSRQDIWSRIDAGRTRPPRYDPDPRVAWTRYALDAQVMCIPGDLHGDWSAPPGLTFRAWLEGQGVPGLRPPTLADLDHHLSTLFPPVRPRGWLELRMTDAQDGDDWVVPTVLAATLLNDPVAADTAYAATEPLCPDPQRPVPSHDVWLRAARTGLEDQDLAKAARACFAAADSALATPGTPAALRHALTDFAERYTERGRSPAHDHLDALRRT</sequence>
<organism evidence="8 9">
    <name type="scientific">Streptomyces spinosisporus</name>
    <dbReference type="NCBI Taxonomy" id="2927582"/>
    <lineage>
        <taxon>Bacteria</taxon>
        <taxon>Bacillati</taxon>
        <taxon>Actinomycetota</taxon>
        <taxon>Actinomycetes</taxon>
        <taxon>Kitasatosporales</taxon>
        <taxon>Streptomycetaceae</taxon>
        <taxon>Streptomyces</taxon>
    </lineage>
</organism>
<evidence type="ECO:0000256" key="4">
    <source>
        <dbReference type="ARBA" id="ARBA00048819"/>
    </source>
</evidence>
<dbReference type="SUPFAM" id="SSF55931">
    <property type="entry name" value="Glutamine synthetase/guanido kinase"/>
    <property type="match status" value="1"/>
</dbReference>
<dbReference type="EMBL" id="JALDAX010000018">
    <property type="protein sequence ID" value="MCI3244951.1"/>
    <property type="molecule type" value="Genomic_DNA"/>
</dbReference>
<evidence type="ECO:0000256" key="7">
    <source>
        <dbReference type="SAM" id="MobiDB-lite"/>
    </source>
</evidence>
<keyword evidence="2 5" id="KW-0547">Nucleotide-binding</keyword>
<dbReference type="Gene3D" id="3.30.590.20">
    <property type="match status" value="1"/>
</dbReference>
<comment type="function">
    <text evidence="5">Catalyzes the synthesis of gamma-glutamylcysteine (gamma-GC). This compound is used as substrate for the biosynthesis of the low-molecular thiol compound ergothioneine.</text>
</comment>
<feature type="region of interest" description="Disordered" evidence="7">
    <location>
        <begin position="1"/>
        <end position="21"/>
    </location>
</feature>
<dbReference type="InterPro" id="IPR017809">
    <property type="entry name" value="EgtA_Actinobacteria"/>
</dbReference>
<comment type="pathway">
    <text evidence="5">Amino-acid biosynthesis; ergothioneine biosynthesis.</text>
</comment>
<accession>A0ABS9XSA0</accession>
<dbReference type="InterPro" id="IPR035434">
    <property type="entry name" value="GCL_bact_plant"/>
</dbReference>
<dbReference type="RefSeq" id="WP_242712701.1">
    <property type="nucleotide sequence ID" value="NZ_JALDAX010000018.1"/>
</dbReference>
<comment type="catalytic activity">
    <reaction evidence="4 5 6">
        <text>L-cysteine + L-glutamate + ATP = gamma-L-glutamyl-L-cysteine + ADP + phosphate + H(+)</text>
        <dbReference type="Rhea" id="RHEA:13285"/>
        <dbReference type="ChEBI" id="CHEBI:15378"/>
        <dbReference type="ChEBI" id="CHEBI:29985"/>
        <dbReference type="ChEBI" id="CHEBI:30616"/>
        <dbReference type="ChEBI" id="CHEBI:35235"/>
        <dbReference type="ChEBI" id="CHEBI:43474"/>
        <dbReference type="ChEBI" id="CHEBI:58173"/>
        <dbReference type="ChEBI" id="CHEBI:456216"/>
        <dbReference type="EC" id="6.3.2.2"/>
    </reaction>
</comment>
<dbReference type="EC" id="6.3.2.2" evidence="5"/>
<evidence type="ECO:0000256" key="3">
    <source>
        <dbReference type="ARBA" id="ARBA00022840"/>
    </source>
</evidence>
<dbReference type="PANTHER" id="PTHR34378">
    <property type="entry name" value="GLUTAMATE--CYSTEINE LIGASE, CHLOROPLASTIC"/>
    <property type="match status" value="1"/>
</dbReference>
<protein>
    <recommendedName>
        <fullName evidence="5">Glutamate--cysteine ligase EgtA</fullName>
        <ecNumber evidence="5">6.3.2.2</ecNumber>
    </recommendedName>
    <alternativeName>
        <fullName evidence="5">Gamma-glutamylcysteine synthase</fullName>
        <shortName evidence="5">GCS</shortName>
        <shortName evidence="5">Gamma-ECS</shortName>
    </alternativeName>
</protein>
<dbReference type="HAMAP" id="MF_02034">
    <property type="entry name" value="EgtA"/>
    <property type="match status" value="1"/>
</dbReference>
<dbReference type="NCBIfam" id="TIGR03444">
    <property type="entry name" value="EgtA_Cys_ligase"/>
    <property type="match status" value="1"/>
</dbReference>
<keyword evidence="1 5" id="KW-0436">Ligase</keyword>
<gene>
    <name evidence="5 8" type="primary">egtA</name>
    <name evidence="8" type="ORF">MQN93_35105</name>
</gene>
<evidence type="ECO:0000256" key="2">
    <source>
        <dbReference type="ARBA" id="ARBA00022741"/>
    </source>
</evidence>